<dbReference type="SUPFAM" id="SSF63877">
    <property type="entry name" value="Methuselah ectodomain"/>
    <property type="match status" value="1"/>
</dbReference>
<feature type="domain" description="Methuselah N-terminal" evidence="6">
    <location>
        <begin position="79"/>
        <end position="192"/>
    </location>
</feature>
<name>A0A1B6EYJ1_9HEMI</name>
<comment type="similarity">
    <text evidence="2">Belongs to the G-protein coupled receptor 2 family. Mth subfamily.</text>
</comment>
<sequence>NKCRWVQRFLYLCVFTHNAYNLYTVIWRSPHISNSEDCGPTHAEFTMRLKNTTKFQNGSVYTGSDMYPPGSYWVENDTIWVCPCRIRTCIPKCCPNGYSFVSINNRTCTDECDESFLDLYISALASSSQIHTQETLHTENYLVVDNKTCNVFVEDFELEVTDWSQLHDDVFNKDSTLIKINEYCFESIVNKSEIFHMKCVLDEDIGIKEEKEDEEEEEGEERQG</sequence>
<dbReference type="AlphaFoldDB" id="A0A1B6EYJ1"/>
<evidence type="ECO:0000256" key="3">
    <source>
        <dbReference type="ARBA" id="ARBA00023040"/>
    </source>
</evidence>
<gene>
    <name evidence="7" type="ORF">g.14822</name>
</gene>
<keyword evidence="4" id="KW-0675">Receptor</keyword>
<evidence type="ECO:0000256" key="4">
    <source>
        <dbReference type="ARBA" id="ARBA00023170"/>
    </source>
</evidence>
<comment type="subcellular location">
    <subcellularLocation>
        <location evidence="1">Membrane</location>
        <topology evidence="1">Multi-pass membrane protein</topology>
    </subcellularLocation>
</comment>
<reference evidence="7" key="1">
    <citation type="submission" date="2015-11" db="EMBL/GenBank/DDBJ databases">
        <title>De novo transcriptome assembly of four potential Pierce s Disease insect vectors from Arizona vineyards.</title>
        <authorList>
            <person name="Tassone E.E."/>
        </authorList>
    </citation>
    <scope>NUCLEOTIDE SEQUENCE</scope>
</reference>
<dbReference type="GO" id="GO:0004930">
    <property type="term" value="F:G protein-coupled receptor activity"/>
    <property type="evidence" value="ECO:0007669"/>
    <property type="project" value="UniProtKB-KW"/>
</dbReference>
<evidence type="ECO:0000256" key="2">
    <source>
        <dbReference type="ARBA" id="ARBA00008979"/>
    </source>
</evidence>
<protein>
    <recommendedName>
        <fullName evidence="6">Methuselah N-terminal domain-containing protein</fullName>
    </recommendedName>
</protein>
<accession>A0A1B6EYJ1</accession>
<evidence type="ECO:0000256" key="1">
    <source>
        <dbReference type="ARBA" id="ARBA00004141"/>
    </source>
</evidence>
<evidence type="ECO:0000259" key="6">
    <source>
        <dbReference type="Pfam" id="PF06652"/>
    </source>
</evidence>
<evidence type="ECO:0000256" key="5">
    <source>
        <dbReference type="ARBA" id="ARBA00023224"/>
    </source>
</evidence>
<keyword evidence="5" id="KW-0807">Transducer</keyword>
<dbReference type="EMBL" id="GECZ01026799">
    <property type="protein sequence ID" value="JAS42970.1"/>
    <property type="molecule type" value="Transcribed_RNA"/>
</dbReference>
<organism evidence="7">
    <name type="scientific">Cuerna arida</name>
    <dbReference type="NCBI Taxonomy" id="1464854"/>
    <lineage>
        <taxon>Eukaryota</taxon>
        <taxon>Metazoa</taxon>
        <taxon>Ecdysozoa</taxon>
        <taxon>Arthropoda</taxon>
        <taxon>Hexapoda</taxon>
        <taxon>Insecta</taxon>
        <taxon>Pterygota</taxon>
        <taxon>Neoptera</taxon>
        <taxon>Paraneoptera</taxon>
        <taxon>Hemiptera</taxon>
        <taxon>Auchenorrhyncha</taxon>
        <taxon>Membracoidea</taxon>
        <taxon>Cicadellidae</taxon>
        <taxon>Cicadellinae</taxon>
        <taxon>Proconiini</taxon>
        <taxon>Cuerna</taxon>
    </lineage>
</organism>
<dbReference type="InterPro" id="IPR010596">
    <property type="entry name" value="Methuselah_N_dom"/>
</dbReference>
<proteinExistence type="inferred from homology"/>
<dbReference type="Pfam" id="PF06652">
    <property type="entry name" value="Methuselah_N"/>
    <property type="match status" value="1"/>
</dbReference>
<evidence type="ECO:0000313" key="7">
    <source>
        <dbReference type="EMBL" id="JAS42970.1"/>
    </source>
</evidence>
<feature type="non-terminal residue" evidence="7">
    <location>
        <position position="1"/>
    </location>
</feature>
<keyword evidence="3" id="KW-0297">G-protein coupled receptor</keyword>
<feature type="non-terminal residue" evidence="7">
    <location>
        <position position="224"/>
    </location>
</feature>
<dbReference type="GO" id="GO:0016020">
    <property type="term" value="C:membrane"/>
    <property type="evidence" value="ECO:0007669"/>
    <property type="project" value="UniProtKB-SubCell"/>
</dbReference>
<dbReference type="InterPro" id="IPR036272">
    <property type="entry name" value="Methuselah_N_sf"/>
</dbReference>